<dbReference type="Pfam" id="PF14449">
    <property type="entry name" value="PT-TG"/>
    <property type="match status" value="1"/>
</dbReference>
<dbReference type="InterPro" id="IPR027797">
    <property type="entry name" value="PT-TG_dom"/>
</dbReference>
<organism evidence="5 6">
    <name type="scientific">Parageobacillus toebii NBRC 107807</name>
    <dbReference type="NCBI Taxonomy" id="1223503"/>
    <lineage>
        <taxon>Bacteria</taxon>
        <taxon>Bacillati</taxon>
        <taxon>Bacillota</taxon>
        <taxon>Bacilli</taxon>
        <taxon>Bacillales</taxon>
        <taxon>Anoxybacillaceae</taxon>
        <taxon>Parageobacillus</taxon>
    </lineage>
</organism>
<evidence type="ECO:0000259" key="3">
    <source>
        <dbReference type="Pfam" id="PF14449"/>
    </source>
</evidence>
<dbReference type="Pfam" id="PF18431">
    <property type="entry name" value="RNAse_A_bac"/>
    <property type="match status" value="1"/>
</dbReference>
<reference evidence="5 6" key="1">
    <citation type="submission" date="2020-08" db="EMBL/GenBank/DDBJ databases">
        <title>Genomic Encyclopedia of Type Strains, Phase IV (KMG-IV): sequencing the most valuable type-strain genomes for metagenomic binning, comparative biology and taxonomic classification.</title>
        <authorList>
            <person name="Goeker M."/>
        </authorList>
    </citation>
    <scope>NUCLEOTIDE SEQUENCE [LARGE SCALE GENOMIC DNA]</scope>
    <source>
        <strain evidence="5 6">DSM 14590</strain>
    </source>
</reference>
<dbReference type="Gene3D" id="1.10.287.850">
    <property type="entry name" value="HP0062-like domain"/>
    <property type="match status" value="1"/>
</dbReference>
<dbReference type="InterPro" id="IPR041436">
    <property type="entry name" value="RNAse_A_bac"/>
</dbReference>
<dbReference type="Proteomes" id="UP000613002">
    <property type="component" value="Unassembled WGS sequence"/>
</dbReference>
<comment type="caution">
    <text evidence="5">The sequence shown here is derived from an EMBL/GenBank/DDBJ whole genome shotgun (WGS) entry which is preliminary data.</text>
</comment>
<dbReference type="SUPFAM" id="SSF140453">
    <property type="entry name" value="EsxAB dimer-like"/>
    <property type="match status" value="1"/>
</dbReference>
<name>A0A6G9J1A0_9BACL</name>
<evidence type="ECO:0000313" key="5">
    <source>
        <dbReference type="EMBL" id="MBB3869180.1"/>
    </source>
</evidence>
<evidence type="ECO:0000259" key="4">
    <source>
        <dbReference type="Pfam" id="PF18431"/>
    </source>
</evidence>
<accession>A0A6G9J1A0</accession>
<feature type="domain" description="Bacterial CdiA-CT RNAse A" evidence="4">
    <location>
        <begin position="289"/>
        <end position="400"/>
    </location>
</feature>
<feature type="domain" description="Pre-toxin TG" evidence="3">
    <location>
        <begin position="91"/>
        <end position="157"/>
    </location>
</feature>
<dbReference type="InterPro" id="IPR036689">
    <property type="entry name" value="ESAT-6-like_sf"/>
</dbReference>
<evidence type="ECO:0000256" key="2">
    <source>
        <dbReference type="ARBA" id="ARBA00022525"/>
    </source>
</evidence>
<dbReference type="CDD" id="cd20684">
    <property type="entry name" value="CdiA-CT_Yk_RNaseA-like"/>
    <property type="match status" value="1"/>
</dbReference>
<evidence type="ECO:0000256" key="1">
    <source>
        <dbReference type="ARBA" id="ARBA00004613"/>
    </source>
</evidence>
<dbReference type="EMBL" id="JACICZ010000007">
    <property type="protein sequence ID" value="MBB3869180.1"/>
    <property type="molecule type" value="Genomic_DNA"/>
</dbReference>
<sequence>MTTIRVNPEELEAVAEHVPDAEDGCSRARTSLSWEFPSLVMKIPGISTDAIDHLRDELIHWLDRYEEKLNEAEELLYRTAAAIRQADQTLADNMKEFGLELLGWYDLQRLFGEYDPVTGERISRWDRLFAGGMLLLSVIPPAKEAGVVGKAAIKGVKAAETAADVSKLISKTRNVLNVNKIKGALQTIYHQVIKGPITETIRSFKKQWENFLENVGSVLQGSQLAIEGVGVVPSGRMIGIAEESASSVRISMSQAEDEVVGKGTGNVKHNDFSPLAPGGGLAAHEARGGHLIARHVGKTDAELLQRLKDNPKITGASTFTDRATAEKVASEVLNDPNNKKIIQAWLSNPKIKSTLVLPYQGTEIIGRGVQRGSTTVEHMTNAKIVLKKDGAGGFILTGYPTK</sequence>
<comment type="subcellular location">
    <subcellularLocation>
        <location evidence="1">Secreted</location>
    </subcellularLocation>
</comment>
<protein>
    <submittedName>
        <fullName evidence="5">Uncharacterized protein</fullName>
    </submittedName>
</protein>
<keyword evidence="6" id="KW-1185">Reference proteome</keyword>
<dbReference type="AlphaFoldDB" id="A0A6G9J1A0"/>
<dbReference type="RefSeq" id="WP_062755768.1">
    <property type="nucleotide sequence ID" value="NZ_BDAQ01000013.1"/>
</dbReference>
<keyword evidence="2" id="KW-0964">Secreted</keyword>
<gene>
    <name evidence="5" type="ORF">HNR78_002070</name>
</gene>
<proteinExistence type="predicted"/>
<evidence type="ECO:0000313" key="6">
    <source>
        <dbReference type="Proteomes" id="UP000613002"/>
    </source>
</evidence>
<dbReference type="GO" id="GO:0005576">
    <property type="term" value="C:extracellular region"/>
    <property type="evidence" value="ECO:0007669"/>
    <property type="project" value="UniProtKB-SubCell"/>
</dbReference>